<evidence type="ECO:0000313" key="3">
    <source>
        <dbReference type="Proteomes" id="UP000279968"/>
    </source>
</evidence>
<keyword evidence="3" id="KW-1185">Reference proteome</keyword>
<keyword evidence="1" id="KW-0812">Transmembrane</keyword>
<accession>A0A3B0A5G2</accession>
<organism evidence="2 3">
    <name type="scientific">Micromonospora costi</name>
    <dbReference type="NCBI Taxonomy" id="1530042"/>
    <lineage>
        <taxon>Bacteria</taxon>
        <taxon>Bacillati</taxon>
        <taxon>Actinomycetota</taxon>
        <taxon>Actinomycetes</taxon>
        <taxon>Micromonosporales</taxon>
        <taxon>Micromonosporaceae</taxon>
        <taxon>Micromonospora</taxon>
    </lineage>
</organism>
<keyword evidence="1" id="KW-0472">Membrane</keyword>
<name>A0A3B0A5G2_9ACTN</name>
<sequence length="88" mass="9516">MIGPPWPFGAKGGLRNGLPPGPPVDRRALLRSWLLVLAALVLVIMAGIFGSQLGRLAAPTLVRWQIDYIDSRNEPPPLPALPQSPFAR</sequence>
<dbReference type="EMBL" id="RBAN01000002">
    <property type="protein sequence ID" value="RKN55822.1"/>
    <property type="molecule type" value="Genomic_DNA"/>
</dbReference>
<gene>
    <name evidence="2" type="ORF">D7193_14570</name>
</gene>
<dbReference type="AlphaFoldDB" id="A0A3B0A5G2"/>
<proteinExistence type="predicted"/>
<keyword evidence="1" id="KW-1133">Transmembrane helix</keyword>
<evidence type="ECO:0000313" key="2">
    <source>
        <dbReference type="EMBL" id="RKN55822.1"/>
    </source>
</evidence>
<evidence type="ECO:0000256" key="1">
    <source>
        <dbReference type="SAM" id="Phobius"/>
    </source>
</evidence>
<reference evidence="2 3" key="1">
    <citation type="journal article" date="2015" name="Int. J. Syst. Evol. Microbiol.">
        <title>Micromonospora costi sp. nov., isolated from a leaf of Costus speciosus.</title>
        <authorList>
            <person name="Thawai C."/>
        </authorList>
    </citation>
    <scope>NUCLEOTIDE SEQUENCE [LARGE SCALE GENOMIC DNA]</scope>
    <source>
        <strain evidence="2 3">CS1-12</strain>
    </source>
</reference>
<dbReference type="Proteomes" id="UP000279968">
    <property type="component" value="Unassembled WGS sequence"/>
</dbReference>
<feature type="transmembrane region" description="Helical" evidence="1">
    <location>
        <begin position="28"/>
        <end position="49"/>
    </location>
</feature>
<protein>
    <submittedName>
        <fullName evidence="2">Uncharacterized protein</fullName>
    </submittedName>
</protein>
<comment type="caution">
    <text evidence="2">The sequence shown here is derived from an EMBL/GenBank/DDBJ whole genome shotgun (WGS) entry which is preliminary data.</text>
</comment>